<keyword evidence="1" id="KW-1133">Transmembrane helix</keyword>
<evidence type="ECO:0000313" key="2">
    <source>
        <dbReference type="EMBL" id="KOB77910.1"/>
    </source>
</evidence>
<name>A0A0L7LR46_OPEBR</name>
<dbReference type="Proteomes" id="UP000037510">
    <property type="component" value="Unassembled WGS sequence"/>
</dbReference>
<dbReference type="AlphaFoldDB" id="A0A0L7LR46"/>
<accession>A0A0L7LR46</accession>
<evidence type="ECO:0000313" key="3">
    <source>
        <dbReference type="Proteomes" id="UP000037510"/>
    </source>
</evidence>
<keyword evidence="1" id="KW-0472">Membrane</keyword>
<keyword evidence="3" id="KW-1185">Reference proteome</keyword>
<reference evidence="2 3" key="1">
    <citation type="journal article" date="2015" name="Genome Biol. Evol.">
        <title>The genome of winter moth (Operophtera brumata) provides a genomic perspective on sexual dimorphism and phenology.</title>
        <authorList>
            <person name="Derks M.F."/>
            <person name="Smit S."/>
            <person name="Salis L."/>
            <person name="Schijlen E."/>
            <person name="Bossers A."/>
            <person name="Mateman C."/>
            <person name="Pijl A.S."/>
            <person name="de Ridder D."/>
            <person name="Groenen M.A."/>
            <person name="Visser M.E."/>
            <person name="Megens H.J."/>
        </authorList>
    </citation>
    <scope>NUCLEOTIDE SEQUENCE [LARGE SCALE GENOMIC DNA]</scope>
    <source>
        <strain evidence="2">WM2013NL</strain>
        <tissue evidence="2">Head and thorax</tissue>
    </source>
</reference>
<protein>
    <submittedName>
        <fullName evidence="2">Uncharacterized protein</fullName>
    </submittedName>
</protein>
<organism evidence="2 3">
    <name type="scientific">Operophtera brumata</name>
    <name type="common">Winter moth</name>
    <name type="synonym">Phalaena brumata</name>
    <dbReference type="NCBI Taxonomy" id="104452"/>
    <lineage>
        <taxon>Eukaryota</taxon>
        <taxon>Metazoa</taxon>
        <taxon>Ecdysozoa</taxon>
        <taxon>Arthropoda</taxon>
        <taxon>Hexapoda</taxon>
        <taxon>Insecta</taxon>
        <taxon>Pterygota</taxon>
        <taxon>Neoptera</taxon>
        <taxon>Endopterygota</taxon>
        <taxon>Lepidoptera</taxon>
        <taxon>Glossata</taxon>
        <taxon>Ditrysia</taxon>
        <taxon>Geometroidea</taxon>
        <taxon>Geometridae</taxon>
        <taxon>Larentiinae</taxon>
        <taxon>Operophtera</taxon>
    </lineage>
</organism>
<evidence type="ECO:0000256" key="1">
    <source>
        <dbReference type="SAM" id="Phobius"/>
    </source>
</evidence>
<sequence length="85" mass="10195">MNIKTHTNIKQNLGIVICLDKHQRDLSELMERYPMLYSDAHFVWLDRWSDNTLREMPALVIQRFEMIFWSLLCTVSVSAPFLFFE</sequence>
<comment type="caution">
    <text evidence="2">The sequence shown here is derived from an EMBL/GenBank/DDBJ whole genome shotgun (WGS) entry which is preliminary data.</text>
</comment>
<keyword evidence="1" id="KW-0812">Transmembrane</keyword>
<feature type="transmembrane region" description="Helical" evidence="1">
    <location>
        <begin position="66"/>
        <end position="84"/>
    </location>
</feature>
<gene>
    <name evidence="2" type="ORF">OBRU01_03287</name>
</gene>
<proteinExistence type="predicted"/>
<dbReference type="EMBL" id="JTDY01000285">
    <property type="protein sequence ID" value="KOB77910.1"/>
    <property type="molecule type" value="Genomic_DNA"/>
</dbReference>